<organism evidence="9 10">
    <name type="scientific">Hypsibius exemplaris</name>
    <name type="common">Freshwater tardigrade</name>
    <dbReference type="NCBI Taxonomy" id="2072580"/>
    <lineage>
        <taxon>Eukaryota</taxon>
        <taxon>Metazoa</taxon>
        <taxon>Ecdysozoa</taxon>
        <taxon>Tardigrada</taxon>
        <taxon>Eutardigrada</taxon>
        <taxon>Parachela</taxon>
        <taxon>Hypsibioidea</taxon>
        <taxon>Hypsibiidae</taxon>
        <taxon>Hypsibius</taxon>
    </lineage>
</organism>
<dbReference type="SUPFAM" id="SSF57997">
    <property type="entry name" value="Tropomyosin"/>
    <property type="match status" value="1"/>
</dbReference>
<sequence>MSFKEVTEFLMILKELECPEMVEVDSFQYSDFPLVAKIFRWLVMRCDPTFQVPLEIEAEQDRVFFLKALVDHMILRYNLVLDPRKLYLADGYAVRELLKIARLLSDASNVWNGPVMSAKGDIFAIDEDVKAKVIAKVMDLQTFRKDHSQVALSSAEMSELLRQEPENHALRISALNMKLDPSKVESSLNESILEIEALAKDYDQKFSNIEFDKANLEAKIKKREEELERMQRRLHTIQKTKPTHLDESDKLENELKDLYGRYSTTFRTFLALEHQVQQAEATMEHREQRFLENNQEIPTGKERKTDSAVIDDGFNEDPVDGSEPEVPFNRARVRQSIVRTEAVDEASVYSHGDVDGSDDEEEPIRGGVSAGNQLAAEPESSDDDF</sequence>
<feature type="coiled-coil region" evidence="7">
    <location>
        <begin position="206"/>
        <end position="240"/>
    </location>
</feature>
<dbReference type="AlphaFoldDB" id="A0A1W0WTQ5"/>
<dbReference type="GO" id="GO:0005815">
    <property type="term" value="C:microtubule organizing center"/>
    <property type="evidence" value="ECO:0007669"/>
    <property type="project" value="TreeGrafter"/>
</dbReference>
<proteinExistence type="inferred from homology"/>
<name>A0A1W0WTQ5_HYPEX</name>
<comment type="similarity">
    <text evidence="2">Belongs to the CLUAP1 family.</text>
</comment>
<keyword evidence="6" id="KW-0966">Cell projection</keyword>
<evidence type="ECO:0000256" key="2">
    <source>
        <dbReference type="ARBA" id="ARBA00008340"/>
    </source>
</evidence>
<evidence type="ECO:0000313" key="10">
    <source>
        <dbReference type="Proteomes" id="UP000192578"/>
    </source>
</evidence>
<comment type="subcellular location">
    <subcellularLocation>
        <location evidence="1">Cell projection</location>
        <location evidence="1">Cilium</location>
    </subcellularLocation>
</comment>
<evidence type="ECO:0000256" key="8">
    <source>
        <dbReference type="SAM" id="MobiDB-lite"/>
    </source>
</evidence>
<dbReference type="OrthoDB" id="438545at2759"/>
<evidence type="ECO:0000256" key="5">
    <source>
        <dbReference type="ARBA" id="ARBA00023069"/>
    </source>
</evidence>
<evidence type="ECO:0000256" key="1">
    <source>
        <dbReference type="ARBA" id="ARBA00004138"/>
    </source>
</evidence>
<gene>
    <name evidence="9" type="ORF">BV898_07401</name>
</gene>
<dbReference type="Pfam" id="PF10234">
    <property type="entry name" value="Cluap1"/>
    <property type="match status" value="1"/>
</dbReference>
<dbReference type="GO" id="GO:0030992">
    <property type="term" value="C:intraciliary transport particle B"/>
    <property type="evidence" value="ECO:0007669"/>
    <property type="project" value="TreeGrafter"/>
</dbReference>
<evidence type="ECO:0000256" key="6">
    <source>
        <dbReference type="ARBA" id="ARBA00023273"/>
    </source>
</evidence>
<dbReference type="EMBL" id="MTYJ01000048">
    <property type="protein sequence ID" value="OQV18575.1"/>
    <property type="molecule type" value="Genomic_DNA"/>
</dbReference>
<keyword evidence="4 7" id="KW-0175">Coiled coil</keyword>
<dbReference type="PANTHER" id="PTHR21547:SF0">
    <property type="entry name" value="CLUSTERIN-ASSOCIATED PROTEIN 1"/>
    <property type="match status" value="1"/>
</dbReference>
<evidence type="ECO:0000256" key="3">
    <source>
        <dbReference type="ARBA" id="ARBA00022794"/>
    </source>
</evidence>
<keyword evidence="3" id="KW-0970">Cilium biogenesis/degradation</keyword>
<evidence type="ECO:0000256" key="7">
    <source>
        <dbReference type="SAM" id="Coils"/>
    </source>
</evidence>
<feature type="region of interest" description="Disordered" evidence="8">
    <location>
        <begin position="343"/>
        <end position="385"/>
    </location>
</feature>
<accession>A0A1W0WTQ5</accession>
<keyword evidence="5" id="KW-0969">Cilium</keyword>
<dbReference type="GO" id="GO:0060271">
    <property type="term" value="P:cilium assembly"/>
    <property type="evidence" value="ECO:0007669"/>
    <property type="project" value="TreeGrafter"/>
</dbReference>
<dbReference type="InterPro" id="IPR019366">
    <property type="entry name" value="Clusterin-associated_protein-1"/>
</dbReference>
<dbReference type="Proteomes" id="UP000192578">
    <property type="component" value="Unassembled WGS sequence"/>
</dbReference>
<protein>
    <submittedName>
        <fullName evidence="9">Clusterin-associated protein 1-like protein</fullName>
    </submittedName>
</protein>
<comment type="caution">
    <text evidence="9">The sequence shown here is derived from an EMBL/GenBank/DDBJ whole genome shotgun (WGS) entry which is preliminary data.</text>
</comment>
<dbReference type="PANTHER" id="PTHR21547">
    <property type="entry name" value="CLUSTERIN ASSOCIATED PROTEIN 1"/>
    <property type="match status" value="1"/>
</dbReference>
<evidence type="ECO:0000313" key="9">
    <source>
        <dbReference type="EMBL" id="OQV18575.1"/>
    </source>
</evidence>
<dbReference type="GO" id="GO:0005929">
    <property type="term" value="C:cilium"/>
    <property type="evidence" value="ECO:0007669"/>
    <property type="project" value="UniProtKB-SubCell"/>
</dbReference>
<evidence type="ECO:0000256" key="4">
    <source>
        <dbReference type="ARBA" id="ARBA00023054"/>
    </source>
</evidence>
<reference evidence="10" key="1">
    <citation type="submission" date="2017-01" db="EMBL/GenBank/DDBJ databases">
        <title>Comparative genomics of anhydrobiosis in the tardigrade Hypsibius dujardini.</title>
        <authorList>
            <person name="Yoshida Y."/>
            <person name="Koutsovoulos G."/>
            <person name="Laetsch D."/>
            <person name="Stevens L."/>
            <person name="Kumar S."/>
            <person name="Horikawa D."/>
            <person name="Ishino K."/>
            <person name="Komine S."/>
            <person name="Tomita M."/>
            <person name="Blaxter M."/>
            <person name="Arakawa K."/>
        </authorList>
    </citation>
    <scope>NUCLEOTIDE SEQUENCE [LARGE SCALE GENOMIC DNA]</scope>
    <source>
        <strain evidence="10">Z151</strain>
    </source>
</reference>
<keyword evidence="10" id="KW-1185">Reference proteome</keyword>